<dbReference type="InterPro" id="IPR049090">
    <property type="entry name" value="TAF1C_HB"/>
</dbReference>
<dbReference type="PANTHER" id="PTHR15319:SF1">
    <property type="entry name" value="TATA BOX-BINDING PROTEIN-ASSOCIATED FACTOR RNA POLYMERASE I SUBUNIT C"/>
    <property type="match status" value="1"/>
</dbReference>
<comment type="caution">
    <text evidence="2">The sequence shown here is derived from an EMBL/GenBank/DDBJ whole genome shotgun (WGS) entry which is preliminary data.</text>
</comment>
<dbReference type="GO" id="GO:0001650">
    <property type="term" value="C:fibrillar center"/>
    <property type="evidence" value="ECO:0007669"/>
    <property type="project" value="TreeGrafter"/>
</dbReference>
<accession>A0A8X7C4C4</accession>
<evidence type="ECO:0000313" key="2">
    <source>
        <dbReference type="EMBL" id="GFY53222.1"/>
    </source>
</evidence>
<feature type="domain" description="TAF1C helical bundle" evidence="1">
    <location>
        <begin position="400"/>
        <end position="446"/>
    </location>
</feature>
<dbReference type="Pfam" id="PF20642">
    <property type="entry name" value="TAF1C_HB"/>
    <property type="match status" value="1"/>
</dbReference>
<protein>
    <recommendedName>
        <fullName evidence="1">TAF1C helical bundle domain-containing protein</fullName>
    </recommendedName>
</protein>
<evidence type="ECO:0000313" key="3">
    <source>
        <dbReference type="Proteomes" id="UP000886998"/>
    </source>
</evidence>
<dbReference type="InterPro" id="IPR038801">
    <property type="entry name" value="TAF1C"/>
</dbReference>
<dbReference type="PANTHER" id="PTHR15319">
    <property type="entry name" value="TATA BOX-BINDING PROTEIN ASSOCIATED FACTOR RNA POLYMERASE I SUBUNIT C"/>
    <property type="match status" value="1"/>
</dbReference>
<dbReference type="OrthoDB" id="2382881at2759"/>
<dbReference type="GO" id="GO:0001164">
    <property type="term" value="F:RNA polymerase I core promoter sequence-specific DNA binding"/>
    <property type="evidence" value="ECO:0007669"/>
    <property type="project" value="TreeGrafter"/>
</dbReference>
<sequence>MFEFFVSLSTSHENFKDFCLKLQHIRKTVRTKKRFQNHRNQILLSHQKVKTMCETKKYKEIPVPKSVLELVNIMPETLEIPKVNFDYSGGCLTSVQRINSNPILLHPTGKKLNKLAFTTIEHCNAPFSSFKPVKSDRQVIKLGKDCLQQVTSAVDGYCYVRQNGLIHFVDFTDMSKINHFNCLEQNVTNIGASQYCPDELVSADKNGRIELNNISSKKPVWSVEKCVYSELEKDIPRLCSFGAHPKSVLFNTDRKLFSFDARSEGQNRSLIFSCNHCSCYPDENLTSVKGLVVNPFQHFILSSHHLFLCDERYPQKPILLWNHSLKGCPLYCDVTHFSRIPNSSDTVVLLGTQETQELVSFSVNSSVQSTVSLGPPLFLSSLTDCINSLKFHCVNVEDRIVKRLSHPLIGVAAVSHTNSTGFSAFQLTSQGDIFYQDFKSDLNNNMGNIERTYRADMGCVLSPPERILPHFSEWTEDCGRSEVSHNGFISNLNRLNVSLRDILNKQTEGVLACNICKEYGLTHAQNTLNDVCSTCGLENAINEKLLKTSVQMSLLNGPSSEHSDLTQFDTFPFLEYTDIYSKKILKAWESAEDQNEDIQESQSVEDCDLPSYPSLKSIYDVSAPVRNLRSVTEPDSSREASFQFDSPNCSFFNGTTSDMSLFKQEIMDDIIFPSQDVRPKVKQQHSKKRTRAGF</sequence>
<evidence type="ECO:0000259" key="1">
    <source>
        <dbReference type="Pfam" id="PF20642"/>
    </source>
</evidence>
<organism evidence="2 3">
    <name type="scientific">Trichonephila inaurata madagascariensis</name>
    <dbReference type="NCBI Taxonomy" id="2747483"/>
    <lineage>
        <taxon>Eukaryota</taxon>
        <taxon>Metazoa</taxon>
        <taxon>Ecdysozoa</taxon>
        <taxon>Arthropoda</taxon>
        <taxon>Chelicerata</taxon>
        <taxon>Arachnida</taxon>
        <taxon>Araneae</taxon>
        <taxon>Araneomorphae</taxon>
        <taxon>Entelegynae</taxon>
        <taxon>Araneoidea</taxon>
        <taxon>Nephilidae</taxon>
        <taxon>Trichonephila</taxon>
        <taxon>Trichonephila inaurata</taxon>
    </lineage>
</organism>
<proteinExistence type="predicted"/>
<reference evidence="2" key="1">
    <citation type="submission" date="2020-08" db="EMBL/GenBank/DDBJ databases">
        <title>Multicomponent nature underlies the extraordinary mechanical properties of spider dragline silk.</title>
        <authorList>
            <person name="Kono N."/>
            <person name="Nakamura H."/>
            <person name="Mori M."/>
            <person name="Yoshida Y."/>
            <person name="Ohtoshi R."/>
            <person name="Malay A.D."/>
            <person name="Moran D.A.P."/>
            <person name="Tomita M."/>
            <person name="Numata K."/>
            <person name="Arakawa K."/>
        </authorList>
    </citation>
    <scope>NUCLEOTIDE SEQUENCE</scope>
</reference>
<dbReference type="Proteomes" id="UP000886998">
    <property type="component" value="Unassembled WGS sequence"/>
</dbReference>
<name>A0A8X7C4C4_9ARAC</name>
<dbReference type="AlphaFoldDB" id="A0A8X7C4C4"/>
<dbReference type="EMBL" id="BMAV01009157">
    <property type="protein sequence ID" value="GFY53222.1"/>
    <property type="molecule type" value="Genomic_DNA"/>
</dbReference>
<dbReference type="InterPro" id="IPR036322">
    <property type="entry name" value="WD40_repeat_dom_sf"/>
</dbReference>
<keyword evidence="3" id="KW-1185">Reference proteome</keyword>
<gene>
    <name evidence="2" type="primary">AVEN_169689_1</name>
    <name evidence="2" type="ORF">TNIN_240571</name>
</gene>
<dbReference type="SUPFAM" id="SSF50978">
    <property type="entry name" value="WD40 repeat-like"/>
    <property type="match status" value="1"/>
</dbReference>